<dbReference type="EMBL" id="AVNI01000001">
    <property type="protein sequence ID" value="EQD89755.1"/>
    <property type="molecule type" value="Genomic_DNA"/>
</dbReference>
<proteinExistence type="inferred from homology"/>
<evidence type="ECO:0000256" key="7">
    <source>
        <dbReference type="ARBA" id="ARBA00023204"/>
    </source>
</evidence>
<sequence length="181" mass="20305">MQDFNNAQINNAQINNAQINNAQITRLRVFQNAVFEKLDLEFKDGLSAISGASGVGKSVLMASLLGAFGLKESNALNIEVELIAPFLDTEEYGIFREDHHEPLVISVIKKEKTRYFLNQTSLSKNTLKALLKGLIKRLSNDRFSQNELNEFLMLSLLDGYIQNENKAFSPLLDALEKNLSI</sequence>
<evidence type="ECO:0000256" key="1">
    <source>
        <dbReference type="ARBA" id="ARBA00003618"/>
    </source>
</evidence>
<accession>T2SBW2</accession>
<evidence type="ECO:0000256" key="6">
    <source>
        <dbReference type="ARBA" id="ARBA00022840"/>
    </source>
</evidence>
<evidence type="ECO:0000256" key="3">
    <source>
        <dbReference type="ARBA" id="ARBA00021315"/>
    </source>
</evidence>
<dbReference type="PATRIC" id="fig|1352357.3.peg.147"/>
<gene>
    <name evidence="9" type="ORF">HPSA50_0147</name>
</gene>
<comment type="similarity">
    <text evidence="2">Belongs to the RecN family.</text>
</comment>
<keyword evidence="5" id="KW-0227">DNA damage</keyword>
<dbReference type="PANTHER" id="PTHR11059">
    <property type="entry name" value="DNA REPAIR PROTEIN RECN"/>
    <property type="match status" value="1"/>
</dbReference>
<organism evidence="9 10">
    <name type="scientific">Helicobacter pylori SouthAfrica50</name>
    <dbReference type="NCBI Taxonomy" id="1352357"/>
    <lineage>
        <taxon>Bacteria</taxon>
        <taxon>Pseudomonadati</taxon>
        <taxon>Campylobacterota</taxon>
        <taxon>Epsilonproteobacteria</taxon>
        <taxon>Campylobacterales</taxon>
        <taxon>Helicobacteraceae</taxon>
        <taxon>Helicobacter</taxon>
    </lineage>
</organism>
<keyword evidence="6" id="KW-0067">ATP-binding</keyword>
<dbReference type="Gene3D" id="3.40.50.300">
    <property type="entry name" value="P-loop containing nucleotide triphosphate hydrolases"/>
    <property type="match status" value="1"/>
</dbReference>
<dbReference type="AlphaFoldDB" id="T2SBW2"/>
<dbReference type="GO" id="GO:0043590">
    <property type="term" value="C:bacterial nucleoid"/>
    <property type="evidence" value="ECO:0007669"/>
    <property type="project" value="TreeGrafter"/>
</dbReference>
<evidence type="ECO:0000256" key="8">
    <source>
        <dbReference type="ARBA" id="ARBA00033408"/>
    </source>
</evidence>
<dbReference type="GO" id="GO:0006281">
    <property type="term" value="P:DNA repair"/>
    <property type="evidence" value="ECO:0007669"/>
    <property type="project" value="UniProtKB-KW"/>
</dbReference>
<evidence type="ECO:0000313" key="9">
    <source>
        <dbReference type="EMBL" id="EQD89755.1"/>
    </source>
</evidence>
<dbReference type="InterPro" id="IPR004604">
    <property type="entry name" value="DNA_recomb/repair_RecN"/>
</dbReference>
<comment type="caution">
    <text evidence="9">The sequence shown here is derived from an EMBL/GenBank/DDBJ whole genome shotgun (WGS) entry which is preliminary data.</text>
</comment>
<comment type="function">
    <text evidence="1">May be involved in recombinational repair of damaged DNA.</text>
</comment>
<evidence type="ECO:0000256" key="4">
    <source>
        <dbReference type="ARBA" id="ARBA00022741"/>
    </source>
</evidence>
<dbReference type="GO" id="GO:0006310">
    <property type="term" value="P:DNA recombination"/>
    <property type="evidence" value="ECO:0007669"/>
    <property type="project" value="InterPro"/>
</dbReference>
<keyword evidence="7" id="KW-0234">DNA repair</keyword>
<dbReference type="InterPro" id="IPR027417">
    <property type="entry name" value="P-loop_NTPase"/>
</dbReference>
<evidence type="ECO:0000256" key="5">
    <source>
        <dbReference type="ARBA" id="ARBA00022763"/>
    </source>
</evidence>
<dbReference type="GO" id="GO:0009432">
    <property type="term" value="P:SOS response"/>
    <property type="evidence" value="ECO:0007669"/>
    <property type="project" value="TreeGrafter"/>
</dbReference>
<evidence type="ECO:0000313" key="10">
    <source>
        <dbReference type="Proteomes" id="UP000015816"/>
    </source>
</evidence>
<dbReference type="Proteomes" id="UP000015816">
    <property type="component" value="Unassembled WGS sequence"/>
</dbReference>
<dbReference type="SUPFAM" id="SSF52540">
    <property type="entry name" value="P-loop containing nucleoside triphosphate hydrolases"/>
    <property type="match status" value="1"/>
</dbReference>
<keyword evidence="4" id="KW-0547">Nucleotide-binding</keyword>
<reference evidence="9 10" key="1">
    <citation type="journal article" date="2013" name="Genome Announc.">
        <title>Genome Sequences of Three hpAfrica2 Strains of Helicobacter pylori.</title>
        <authorList>
            <person name="Duncan S.S."/>
            <person name="Bertoli M.T."/>
            <person name="Kersulyte D."/>
            <person name="Valk P.L."/>
            <person name="Tamma S."/>
            <person name="Segal I."/>
            <person name="McClain M.S."/>
            <person name="Cover T.L."/>
            <person name="Berg D.E."/>
        </authorList>
    </citation>
    <scope>NUCLEOTIDE SEQUENCE [LARGE SCALE GENOMIC DNA]</scope>
    <source>
        <strain evidence="9 10">SouthAfrica50</strain>
    </source>
</reference>
<name>T2SBW2_HELPX</name>
<evidence type="ECO:0000256" key="2">
    <source>
        <dbReference type="ARBA" id="ARBA00009441"/>
    </source>
</evidence>
<protein>
    <recommendedName>
        <fullName evidence="3">DNA repair protein RecN</fullName>
    </recommendedName>
    <alternativeName>
        <fullName evidence="8">Recombination protein N</fullName>
    </alternativeName>
</protein>
<dbReference type="GO" id="GO:0005524">
    <property type="term" value="F:ATP binding"/>
    <property type="evidence" value="ECO:0007669"/>
    <property type="project" value="UniProtKB-KW"/>
</dbReference>
<dbReference type="PANTHER" id="PTHR11059:SF0">
    <property type="entry name" value="DNA REPAIR PROTEIN RECN"/>
    <property type="match status" value="1"/>
</dbReference>